<name>A0A1M5WRQ6_9FLAO</name>
<dbReference type="AlphaFoldDB" id="A0A1M5WRQ6"/>
<proteinExistence type="predicted"/>
<evidence type="ECO:0000313" key="2">
    <source>
        <dbReference type="EMBL" id="SHH90199.1"/>
    </source>
</evidence>
<keyword evidence="3" id="KW-1185">Reference proteome</keyword>
<dbReference type="STRING" id="1195760.SAMN05444281_2619"/>
<evidence type="ECO:0000313" key="3">
    <source>
        <dbReference type="Proteomes" id="UP000184109"/>
    </source>
</evidence>
<keyword evidence="1" id="KW-0812">Transmembrane</keyword>
<evidence type="ECO:0000256" key="1">
    <source>
        <dbReference type="SAM" id="Phobius"/>
    </source>
</evidence>
<reference evidence="3" key="1">
    <citation type="submission" date="2016-11" db="EMBL/GenBank/DDBJ databases">
        <authorList>
            <person name="Varghese N."/>
            <person name="Submissions S."/>
        </authorList>
    </citation>
    <scope>NUCLEOTIDE SEQUENCE [LARGE SCALE GENOMIC DNA]</scope>
    <source>
        <strain evidence="3">DSM 100572</strain>
    </source>
</reference>
<gene>
    <name evidence="2" type="ORF">SAMN05444281_2619</name>
</gene>
<keyword evidence="1" id="KW-0472">Membrane</keyword>
<organism evidence="2 3">
    <name type="scientific">Wenyingzhuangia marina</name>
    <dbReference type="NCBI Taxonomy" id="1195760"/>
    <lineage>
        <taxon>Bacteria</taxon>
        <taxon>Pseudomonadati</taxon>
        <taxon>Bacteroidota</taxon>
        <taxon>Flavobacteriia</taxon>
        <taxon>Flavobacteriales</taxon>
        <taxon>Flavobacteriaceae</taxon>
        <taxon>Wenyingzhuangia</taxon>
    </lineage>
</organism>
<dbReference type="RefSeq" id="WP_073122249.1">
    <property type="nucleotide sequence ID" value="NZ_BMEN01000005.1"/>
</dbReference>
<dbReference type="OrthoDB" id="1179726at2"/>
<protein>
    <submittedName>
        <fullName evidence="2">Uncharacterized protein</fullName>
    </submittedName>
</protein>
<dbReference type="Proteomes" id="UP000184109">
    <property type="component" value="Unassembled WGS sequence"/>
</dbReference>
<feature type="transmembrane region" description="Helical" evidence="1">
    <location>
        <begin position="6"/>
        <end position="23"/>
    </location>
</feature>
<sequence length="62" mass="7255">MFSTGQIYFAIFFVLTFTAAMIWSYRKDLKRHKLHYKNTAIKVFIAGIVVIISFVLIRIALK</sequence>
<accession>A0A1M5WRQ6</accession>
<dbReference type="EMBL" id="FQXQ01000006">
    <property type="protein sequence ID" value="SHH90199.1"/>
    <property type="molecule type" value="Genomic_DNA"/>
</dbReference>
<feature type="transmembrane region" description="Helical" evidence="1">
    <location>
        <begin position="43"/>
        <end position="61"/>
    </location>
</feature>
<keyword evidence="1" id="KW-1133">Transmembrane helix</keyword>